<dbReference type="GO" id="GO:1902742">
    <property type="term" value="P:apoptotic process involved in development"/>
    <property type="evidence" value="ECO:0007669"/>
    <property type="project" value="TreeGrafter"/>
</dbReference>
<proteinExistence type="inferred from homology"/>
<dbReference type="EMBL" id="OU893336">
    <property type="protein sequence ID" value="CAG9793129.1"/>
    <property type="molecule type" value="Genomic_DNA"/>
</dbReference>
<dbReference type="AlphaFoldDB" id="A0A9N9RB14"/>
<dbReference type="InterPro" id="IPR018629">
    <property type="entry name" value="XK-rel"/>
</dbReference>
<organism evidence="8 9">
    <name type="scientific">Diatraea saccharalis</name>
    <name type="common">sugarcane borer</name>
    <dbReference type="NCBI Taxonomy" id="40085"/>
    <lineage>
        <taxon>Eukaryota</taxon>
        <taxon>Metazoa</taxon>
        <taxon>Ecdysozoa</taxon>
        <taxon>Arthropoda</taxon>
        <taxon>Hexapoda</taxon>
        <taxon>Insecta</taxon>
        <taxon>Pterygota</taxon>
        <taxon>Neoptera</taxon>
        <taxon>Endopterygota</taxon>
        <taxon>Lepidoptera</taxon>
        <taxon>Glossata</taxon>
        <taxon>Ditrysia</taxon>
        <taxon>Pyraloidea</taxon>
        <taxon>Crambidae</taxon>
        <taxon>Crambinae</taxon>
        <taxon>Diatraea</taxon>
    </lineage>
</organism>
<reference evidence="8" key="1">
    <citation type="submission" date="2021-12" db="EMBL/GenBank/DDBJ databases">
        <authorList>
            <person name="King R."/>
        </authorList>
    </citation>
    <scope>NUCLEOTIDE SEQUENCE</scope>
</reference>
<reference evidence="8" key="2">
    <citation type="submission" date="2022-10" db="EMBL/GenBank/DDBJ databases">
        <authorList>
            <consortium name="ENA_rothamsted_submissions"/>
            <consortium name="culmorum"/>
            <person name="King R."/>
        </authorList>
    </citation>
    <scope>NUCLEOTIDE SEQUENCE</scope>
</reference>
<evidence type="ECO:0000313" key="8">
    <source>
        <dbReference type="EMBL" id="CAG9793129.1"/>
    </source>
</evidence>
<evidence type="ECO:0000256" key="7">
    <source>
        <dbReference type="RuleBase" id="RU910716"/>
    </source>
</evidence>
<dbReference type="Pfam" id="PF09815">
    <property type="entry name" value="XK-related"/>
    <property type="match status" value="1"/>
</dbReference>
<keyword evidence="9" id="KW-1185">Reference proteome</keyword>
<feature type="transmembrane region" description="Helical" evidence="7">
    <location>
        <begin position="69"/>
        <end position="88"/>
    </location>
</feature>
<dbReference type="PANTHER" id="PTHR16024">
    <property type="entry name" value="XK-RELATED PROTEIN"/>
    <property type="match status" value="1"/>
</dbReference>
<keyword evidence="5 7" id="KW-1133">Transmembrane helix</keyword>
<evidence type="ECO:0000256" key="6">
    <source>
        <dbReference type="ARBA" id="ARBA00023136"/>
    </source>
</evidence>
<evidence type="ECO:0000256" key="3">
    <source>
        <dbReference type="ARBA" id="ARBA00022475"/>
    </source>
</evidence>
<keyword evidence="4 7" id="KW-0812">Transmembrane</keyword>
<dbReference type="GO" id="GO:0043652">
    <property type="term" value="P:engulfment of apoptotic cell"/>
    <property type="evidence" value="ECO:0007669"/>
    <property type="project" value="TreeGrafter"/>
</dbReference>
<dbReference type="Proteomes" id="UP001153714">
    <property type="component" value="Chromosome 5"/>
</dbReference>
<dbReference type="GO" id="GO:0005886">
    <property type="term" value="C:plasma membrane"/>
    <property type="evidence" value="ECO:0007669"/>
    <property type="project" value="UniProtKB-SubCell"/>
</dbReference>
<keyword evidence="6 7" id="KW-0472">Membrane</keyword>
<evidence type="ECO:0000256" key="1">
    <source>
        <dbReference type="ARBA" id="ARBA00004651"/>
    </source>
</evidence>
<evidence type="ECO:0000313" key="9">
    <source>
        <dbReference type="Proteomes" id="UP001153714"/>
    </source>
</evidence>
<dbReference type="InterPro" id="IPR050895">
    <property type="entry name" value="XK-related_scramblase"/>
</dbReference>
<gene>
    <name evidence="8" type="ORF">DIATSA_LOCUS10593</name>
</gene>
<feature type="transmembrane region" description="Helical" evidence="7">
    <location>
        <begin position="38"/>
        <end position="57"/>
    </location>
</feature>
<evidence type="ECO:0000256" key="5">
    <source>
        <dbReference type="ARBA" id="ARBA00022989"/>
    </source>
</evidence>
<dbReference type="OrthoDB" id="6136301at2759"/>
<dbReference type="GO" id="GO:0070782">
    <property type="term" value="P:phosphatidylserine exposure on apoptotic cell surface"/>
    <property type="evidence" value="ECO:0007669"/>
    <property type="project" value="TreeGrafter"/>
</dbReference>
<feature type="transmembrane region" description="Helical" evidence="7">
    <location>
        <begin position="7"/>
        <end position="26"/>
    </location>
</feature>
<evidence type="ECO:0000256" key="2">
    <source>
        <dbReference type="ARBA" id="ARBA00008789"/>
    </source>
</evidence>
<comment type="similarity">
    <text evidence="2 7">Belongs to the XK family.</text>
</comment>
<keyword evidence="3" id="KW-1003">Cell membrane</keyword>
<evidence type="ECO:0000256" key="4">
    <source>
        <dbReference type="ARBA" id="ARBA00022692"/>
    </source>
</evidence>
<feature type="transmembrane region" description="Helical" evidence="7">
    <location>
        <begin position="100"/>
        <end position="123"/>
    </location>
</feature>
<sequence length="149" mass="17334">MAYLFPYWTILACGIHILVMAAWIQIFEHPTFCSHNRIAEYAFSLALGAVYLFTYILSVEARTRYRYAIYYTTCLLQNITCGALWFVYATNDLINTVYFLPLLLLTVIPYVIGLIIMVVYYLFFHPRARKCGRDIIVSFKAGDQLSEIR</sequence>
<name>A0A9N9RB14_9NEOP</name>
<comment type="subcellular location">
    <subcellularLocation>
        <location evidence="1">Cell membrane</location>
        <topology evidence="1">Multi-pass membrane protein</topology>
    </subcellularLocation>
    <subcellularLocation>
        <location evidence="7">Membrane</location>
        <topology evidence="7">Multi-pass membrane protein</topology>
    </subcellularLocation>
</comment>
<accession>A0A9N9RB14</accession>
<dbReference type="PANTHER" id="PTHR16024:SF6">
    <property type="entry name" value="XK-RELATED PROTEIN"/>
    <property type="match status" value="1"/>
</dbReference>
<protein>
    <recommendedName>
        <fullName evidence="7">XK-related protein</fullName>
    </recommendedName>
</protein>